<evidence type="ECO:0000313" key="1">
    <source>
        <dbReference type="EMBL" id="EFI27550.1"/>
    </source>
</evidence>
<dbReference type="HOGENOM" id="CLU_2454664_0_0_1"/>
<dbReference type="AlphaFoldDB" id="D6RN74"/>
<comment type="caution">
    <text evidence="1">The sequence shown here is derived from an EMBL/GenBank/DDBJ whole genome shotgun (WGS) entry which is preliminary data.</text>
</comment>
<dbReference type="InterPro" id="IPR002110">
    <property type="entry name" value="Ankyrin_rpt"/>
</dbReference>
<evidence type="ECO:0000313" key="2">
    <source>
        <dbReference type="Proteomes" id="UP000001861"/>
    </source>
</evidence>
<protein>
    <submittedName>
        <fullName evidence="1">Uncharacterized protein</fullName>
    </submittedName>
</protein>
<dbReference type="GeneID" id="9379598"/>
<proteinExistence type="predicted"/>
<accession>D6RN74</accession>
<dbReference type="Pfam" id="PF00023">
    <property type="entry name" value="Ank"/>
    <property type="match status" value="1"/>
</dbReference>
<dbReference type="VEuPathDB" id="FungiDB:CC1G_15587"/>
<name>D6RN74_COPC7</name>
<dbReference type="RefSeq" id="XP_002911044.1">
    <property type="nucleotide sequence ID" value="XM_002910998.1"/>
</dbReference>
<dbReference type="KEGG" id="cci:CC1G_15587"/>
<dbReference type="SUPFAM" id="SSF48403">
    <property type="entry name" value="Ankyrin repeat"/>
    <property type="match status" value="1"/>
</dbReference>
<dbReference type="Gene3D" id="1.25.40.20">
    <property type="entry name" value="Ankyrin repeat-containing domain"/>
    <property type="match status" value="1"/>
</dbReference>
<keyword evidence="2" id="KW-1185">Reference proteome</keyword>
<dbReference type="Proteomes" id="UP000001861">
    <property type="component" value="Unassembled WGS sequence"/>
</dbReference>
<organism evidence="1 2">
    <name type="scientific">Coprinopsis cinerea (strain Okayama-7 / 130 / ATCC MYA-4618 / FGSC 9003)</name>
    <name type="common">Inky cap fungus</name>
    <name type="synonym">Hormographiella aspergillata</name>
    <dbReference type="NCBI Taxonomy" id="240176"/>
    <lineage>
        <taxon>Eukaryota</taxon>
        <taxon>Fungi</taxon>
        <taxon>Dikarya</taxon>
        <taxon>Basidiomycota</taxon>
        <taxon>Agaricomycotina</taxon>
        <taxon>Agaricomycetes</taxon>
        <taxon>Agaricomycetidae</taxon>
        <taxon>Agaricales</taxon>
        <taxon>Agaricineae</taxon>
        <taxon>Psathyrellaceae</taxon>
        <taxon>Coprinopsis</taxon>
    </lineage>
</organism>
<dbReference type="InParanoid" id="D6RN74"/>
<dbReference type="OrthoDB" id="426293at2759"/>
<sequence length="89" mass="9425">MSTTFRGGSLDMFLQNPTSQLTDTLVSMEGVVSMLDLRGETALDLAVQKGHAVCVEDILGSPTIDVNAEDRFGRTALVKAVGGRSQGHC</sequence>
<gene>
    <name evidence="1" type="ORF">CC1G_15587</name>
</gene>
<dbReference type="EMBL" id="AACS02000006">
    <property type="protein sequence ID" value="EFI27550.1"/>
    <property type="molecule type" value="Genomic_DNA"/>
</dbReference>
<dbReference type="InterPro" id="IPR036770">
    <property type="entry name" value="Ankyrin_rpt-contain_sf"/>
</dbReference>
<reference evidence="1 2" key="1">
    <citation type="journal article" date="2010" name="Proc. Natl. Acad. Sci. U.S.A.">
        <title>Insights into evolution of multicellular fungi from the assembled chromosomes of the mushroom Coprinopsis cinerea (Coprinus cinereus).</title>
        <authorList>
            <person name="Stajich J.E."/>
            <person name="Wilke S.K."/>
            <person name="Ahren D."/>
            <person name="Au C.H."/>
            <person name="Birren B.W."/>
            <person name="Borodovsky M."/>
            <person name="Burns C."/>
            <person name="Canback B."/>
            <person name="Casselton L.A."/>
            <person name="Cheng C.K."/>
            <person name="Deng J."/>
            <person name="Dietrich F.S."/>
            <person name="Fargo D.C."/>
            <person name="Farman M.L."/>
            <person name="Gathman A.C."/>
            <person name="Goldberg J."/>
            <person name="Guigo R."/>
            <person name="Hoegger P.J."/>
            <person name="Hooker J.B."/>
            <person name="Huggins A."/>
            <person name="James T.Y."/>
            <person name="Kamada T."/>
            <person name="Kilaru S."/>
            <person name="Kodira C."/>
            <person name="Kues U."/>
            <person name="Kupfer D."/>
            <person name="Kwan H.S."/>
            <person name="Lomsadze A."/>
            <person name="Li W."/>
            <person name="Lilly W.W."/>
            <person name="Ma L.J."/>
            <person name="Mackey A.J."/>
            <person name="Manning G."/>
            <person name="Martin F."/>
            <person name="Muraguchi H."/>
            <person name="Natvig D.O."/>
            <person name="Palmerini H."/>
            <person name="Ramesh M.A."/>
            <person name="Rehmeyer C.J."/>
            <person name="Roe B.A."/>
            <person name="Shenoy N."/>
            <person name="Stanke M."/>
            <person name="Ter-Hovhannisyan V."/>
            <person name="Tunlid A."/>
            <person name="Velagapudi R."/>
            <person name="Vision T.J."/>
            <person name="Zeng Q."/>
            <person name="Zolan M.E."/>
            <person name="Pukkila P.J."/>
        </authorList>
    </citation>
    <scope>NUCLEOTIDE SEQUENCE [LARGE SCALE GENOMIC DNA]</scope>
    <source>
        <strain evidence="2">Okayama-7 / 130 / ATCC MYA-4618 / FGSC 9003</strain>
    </source>
</reference>